<dbReference type="EMBL" id="JAODOR010000010">
    <property type="protein sequence ID" value="MCT9002426.1"/>
    <property type="molecule type" value="Genomic_DNA"/>
</dbReference>
<protein>
    <submittedName>
        <fullName evidence="1">Peptidase M24</fullName>
    </submittedName>
</protein>
<dbReference type="Proteomes" id="UP001300496">
    <property type="component" value="Unassembled WGS sequence"/>
</dbReference>
<evidence type="ECO:0000313" key="1">
    <source>
        <dbReference type="EMBL" id="MCT9002426.1"/>
    </source>
</evidence>
<gene>
    <name evidence="1" type="ORF">N4R40_08630</name>
</gene>
<dbReference type="Gene3D" id="3.90.230.10">
    <property type="entry name" value="Creatinase/methionine aminopeptidase superfamily"/>
    <property type="match status" value="1"/>
</dbReference>
<reference evidence="1 2" key="1">
    <citation type="journal article" date="2024" name="Int. J. Syst. Evol. Microbiol.">
        <title>Microbacterium memoriense sp. nov., a member of the Actinomycetota from marine beach sediment of the north coast of Portugal.</title>
        <authorList>
            <person name="Santos J.D.N.D."/>
            <person name="Klimek D."/>
            <person name="Calusinska M."/>
            <person name="Lobo-da-Cunha A."/>
            <person name="Catita J."/>
            <person name="Goncalves H."/>
            <person name="Gonzalez I."/>
            <person name="Lage O.M."/>
        </authorList>
    </citation>
    <scope>NUCLEOTIDE SEQUENCE [LARGE SCALE GENOMIC DNA]</scope>
    <source>
        <strain evidence="1 2">PMIC_1C1B</strain>
    </source>
</reference>
<accession>A0ABT2PD35</accession>
<comment type="caution">
    <text evidence="1">The sequence shown here is derived from an EMBL/GenBank/DDBJ whole genome shotgun (WGS) entry which is preliminary data.</text>
</comment>
<dbReference type="RefSeq" id="WP_261606962.1">
    <property type="nucleotide sequence ID" value="NZ_JAODOR010000010.1"/>
</dbReference>
<dbReference type="SUPFAM" id="SSF55920">
    <property type="entry name" value="Creatinase/aminopeptidase"/>
    <property type="match status" value="1"/>
</dbReference>
<sequence>MPPLELSRRQERRVKQDRLAAVRTGAGGAPLLLTSHEAISWYLDGIRTHVSLAGPAVLAVRVDDDGDALFVAANEADRLIAEELEPGDAQRLVRVPWQVSPAAAAADASRVALIAEADVAAQLRAARAALLSGEVQRYRDLGTDVAEVLTDVAATLAPSTSERDASAALAAGLSARRIDPLVVLVAGASRVLFRHPLPTDAALGGRAMLVVCGRRHGLIANATRWVGHPGVDDERILDVEAAFFAATRPGGLLDEAFAAGCAGYLAACFAADEWRNHHQGGPTGYAGRDPRATGDNGDVIRENHAFAWNPSAPGAKVEDTVLVTSRGIDVLTADPRWPAVIRGGLARPLARPYGR</sequence>
<dbReference type="InterPro" id="IPR036005">
    <property type="entry name" value="Creatinase/aminopeptidase-like"/>
</dbReference>
<name>A0ABT2PD35_9MICO</name>
<proteinExistence type="predicted"/>
<evidence type="ECO:0000313" key="2">
    <source>
        <dbReference type="Proteomes" id="UP001300496"/>
    </source>
</evidence>
<organism evidence="1 2">
    <name type="scientific">Microbacterium memoriense</name>
    <dbReference type="NCBI Taxonomy" id="2978350"/>
    <lineage>
        <taxon>Bacteria</taxon>
        <taxon>Bacillati</taxon>
        <taxon>Actinomycetota</taxon>
        <taxon>Actinomycetes</taxon>
        <taxon>Micrococcales</taxon>
        <taxon>Microbacteriaceae</taxon>
        <taxon>Microbacterium</taxon>
    </lineage>
</organism>
<keyword evidence="2" id="KW-1185">Reference proteome</keyword>